<dbReference type="Gene3D" id="3.30.70.270">
    <property type="match status" value="1"/>
</dbReference>
<feature type="transmembrane region" description="Helical" evidence="1">
    <location>
        <begin position="182"/>
        <end position="204"/>
    </location>
</feature>
<dbReference type="PROSITE" id="PS50887">
    <property type="entry name" value="GGDEF"/>
    <property type="match status" value="1"/>
</dbReference>
<keyword evidence="4" id="KW-1185">Reference proteome</keyword>
<dbReference type="EMBL" id="NGJS01000010">
    <property type="protein sequence ID" value="RST98384.1"/>
    <property type="molecule type" value="Genomic_DNA"/>
</dbReference>
<dbReference type="GO" id="GO:0005886">
    <property type="term" value="C:plasma membrane"/>
    <property type="evidence" value="ECO:0007669"/>
    <property type="project" value="TreeGrafter"/>
</dbReference>
<evidence type="ECO:0000259" key="2">
    <source>
        <dbReference type="PROSITE" id="PS50887"/>
    </source>
</evidence>
<evidence type="ECO:0000313" key="3">
    <source>
        <dbReference type="EMBL" id="RST98384.1"/>
    </source>
</evidence>
<reference evidence="3 4" key="1">
    <citation type="submission" date="2017-05" db="EMBL/GenBank/DDBJ databases">
        <title>Vagococcus spp. assemblies.</title>
        <authorList>
            <person name="Gulvik C.A."/>
        </authorList>
    </citation>
    <scope>NUCLEOTIDE SEQUENCE [LARGE SCALE GENOMIC DNA]</scope>
    <source>
        <strain evidence="3 4">SS1995</strain>
    </source>
</reference>
<dbReference type="CDD" id="cd01949">
    <property type="entry name" value="GGDEF"/>
    <property type="match status" value="1"/>
</dbReference>
<feature type="transmembrane region" description="Helical" evidence="1">
    <location>
        <begin position="90"/>
        <end position="112"/>
    </location>
</feature>
<feature type="transmembrane region" description="Helical" evidence="1">
    <location>
        <begin position="156"/>
        <end position="175"/>
    </location>
</feature>
<dbReference type="RefSeq" id="WP_125984163.1">
    <property type="nucleotide sequence ID" value="NZ_NGJS01000010.1"/>
</dbReference>
<dbReference type="GO" id="GO:0052621">
    <property type="term" value="F:diguanylate cyclase activity"/>
    <property type="evidence" value="ECO:0007669"/>
    <property type="project" value="TreeGrafter"/>
</dbReference>
<dbReference type="SMART" id="SM00267">
    <property type="entry name" value="GGDEF"/>
    <property type="match status" value="1"/>
</dbReference>
<proteinExistence type="predicted"/>
<organism evidence="3 4">
    <name type="scientific">Vagococcus vulneris</name>
    <dbReference type="NCBI Taxonomy" id="1977869"/>
    <lineage>
        <taxon>Bacteria</taxon>
        <taxon>Bacillati</taxon>
        <taxon>Bacillota</taxon>
        <taxon>Bacilli</taxon>
        <taxon>Lactobacillales</taxon>
        <taxon>Enterococcaceae</taxon>
        <taxon>Vagococcus</taxon>
    </lineage>
</organism>
<dbReference type="NCBIfam" id="TIGR00254">
    <property type="entry name" value="GGDEF"/>
    <property type="match status" value="1"/>
</dbReference>
<dbReference type="PANTHER" id="PTHR45138:SF6">
    <property type="entry name" value="DIGUANYLATE CYCLASE DGCN"/>
    <property type="match status" value="1"/>
</dbReference>
<dbReference type="PANTHER" id="PTHR45138">
    <property type="entry name" value="REGULATORY COMPONENTS OF SENSORY TRANSDUCTION SYSTEM"/>
    <property type="match status" value="1"/>
</dbReference>
<keyword evidence="1" id="KW-1133">Transmembrane helix</keyword>
<dbReference type="InterPro" id="IPR000160">
    <property type="entry name" value="GGDEF_dom"/>
</dbReference>
<keyword evidence="1" id="KW-0472">Membrane</keyword>
<sequence>MIFEFINLIVINVSLIISSIFLFYFTAIYISMKNEQETKFSFAPESPRLVLSTRVKIILGVLVGCLGILISFNGISISGEFYIDVRYLPVYFSIIYGAPMIGGIAAIIIMMFKNIQFFLLDTPLINYIDNTLFIFIILLISWSIYNRHLTLRQSGIIYLSYSLMTRFFILFFIYYPAWTNNMIINVTIYIFLYTLLFLITSIILDNIINMFKKVISYKERSTFDLLTNLYNKHVFSLFLENFYTQAMHQRSFFSLAIIDGDEFKEINDHYGHLFGDDILVHLGKAINSVTNNSNILGFRIGGDEFAILFDDTIVSPIKYCQTIQLYLKNHPLIIEENEIKLTLSIGIITVEQTSPADNIQKSYQDIFELADKEMYIAKAKGRDTIQHSFIAN</sequence>
<feature type="transmembrane region" description="Helical" evidence="1">
    <location>
        <begin position="57"/>
        <end position="78"/>
    </location>
</feature>
<dbReference type="AlphaFoldDB" id="A0A429ZX02"/>
<dbReference type="InterPro" id="IPR043128">
    <property type="entry name" value="Rev_trsase/Diguanyl_cyclase"/>
</dbReference>
<feature type="transmembrane region" description="Helical" evidence="1">
    <location>
        <begin position="124"/>
        <end position="144"/>
    </location>
</feature>
<evidence type="ECO:0000256" key="1">
    <source>
        <dbReference type="SAM" id="Phobius"/>
    </source>
</evidence>
<dbReference type="SUPFAM" id="SSF55073">
    <property type="entry name" value="Nucleotide cyclase"/>
    <property type="match status" value="1"/>
</dbReference>
<dbReference type="InterPro" id="IPR029787">
    <property type="entry name" value="Nucleotide_cyclase"/>
</dbReference>
<name>A0A429ZX02_9ENTE</name>
<dbReference type="InterPro" id="IPR050469">
    <property type="entry name" value="Diguanylate_Cyclase"/>
</dbReference>
<keyword evidence="1" id="KW-0812">Transmembrane</keyword>
<dbReference type="GO" id="GO:1902201">
    <property type="term" value="P:negative regulation of bacterial-type flagellum-dependent cell motility"/>
    <property type="evidence" value="ECO:0007669"/>
    <property type="project" value="TreeGrafter"/>
</dbReference>
<evidence type="ECO:0000313" key="4">
    <source>
        <dbReference type="Proteomes" id="UP000287857"/>
    </source>
</evidence>
<dbReference type="Pfam" id="PF00990">
    <property type="entry name" value="GGDEF"/>
    <property type="match status" value="1"/>
</dbReference>
<feature type="domain" description="GGDEF" evidence="2">
    <location>
        <begin position="251"/>
        <end position="390"/>
    </location>
</feature>
<gene>
    <name evidence="3" type="ORF">CBF37_07675</name>
</gene>
<protein>
    <recommendedName>
        <fullName evidence="2">GGDEF domain-containing protein</fullName>
    </recommendedName>
</protein>
<feature type="transmembrane region" description="Helical" evidence="1">
    <location>
        <begin position="6"/>
        <end position="30"/>
    </location>
</feature>
<accession>A0A429ZX02</accession>
<dbReference type="OrthoDB" id="9759607at2"/>
<dbReference type="Proteomes" id="UP000287857">
    <property type="component" value="Unassembled WGS sequence"/>
</dbReference>
<dbReference type="GO" id="GO:0043709">
    <property type="term" value="P:cell adhesion involved in single-species biofilm formation"/>
    <property type="evidence" value="ECO:0007669"/>
    <property type="project" value="TreeGrafter"/>
</dbReference>
<comment type="caution">
    <text evidence="3">The sequence shown here is derived from an EMBL/GenBank/DDBJ whole genome shotgun (WGS) entry which is preliminary data.</text>
</comment>